<dbReference type="KEGG" id="scy:SCATT_p09260"/>
<feature type="compositionally biased region" description="Basic residues" evidence="1">
    <location>
        <begin position="464"/>
        <end position="473"/>
    </location>
</feature>
<dbReference type="HOGENOM" id="CLU_041544_0_0_11"/>
<accession>F8JNC1</accession>
<dbReference type="InterPro" id="IPR011990">
    <property type="entry name" value="TPR-like_helical_dom_sf"/>
</dbReference>
<protein>
    <recommendedName>
        <fullName evidence="2">HTH cro/C1-type domain-containing protein</fullName>
    </recommendedName>
</protein>
<keyword evidence="4" id="KW-1185">Reference proteome</keyword>
<dbReference type="EMBL" id="CP003229">
    <property type="protein sequence ID" value="AEW99119.1"/>
    <property type="molecule type" value="Genomic_DNA"/>
</dbReference>
<proteinExistence type="predicted"/>
<evidence type="ECO:0000256" key="1">
    <source>
        <dbReference type="SAM" id="MobiDB-lite"/>
    </source>
</evidence>
<evidence type="ECO:0000313" key="4">
    <source>
        <dbReference type="Proteomes" id="UP000007842"/>
    </source>
</evidence>
<dbReference type="AlphaFoldDB" id="F8JNC1"/>
<geneLocation type="plasmid" evidence="3 4">
    <name>pSCATT</name>
</geneLocation>
<feature type="region of interest" description="Disordered" evidence="1">
    <location>
        <begin position="426"/>
        <end position="481"/>
    </location>
</feature>
<dbReference type="SMART" id="SM00530">
    <property type="entry name" value="HTH_XRE"/>
    <property type="match status" value="1"/>
</dbReference>
<name>F8JNC1_STREN</name>
<dbReference type="KEGG" id="sct:SCAT_p0812"/>
<feature type="compositionally biased region" description="Basic residues" evidence="1">
    <location>
        <begin position="494"/>
        <end position="506"/>
    </location>
</feature>
<dbReference type="PROSITE" id="PS50943">
    <property type="entry name" value="HTH_CROC1"/>
    <property type="match status" value="1"/>
</dbReference>
<evidence type="ECO:0000259" key="2">
    <source>
        <dbReference type="PROSITE" id="PS50943"/>
    </source>
</evidence>
<feature type="region of interest" description="Disordered" evidence="1">
    <location>
        <begin position="487"/>
        <end position="506"/>
    </location>
</feature>
<feature type="compositionally biased region" description="Polar residues" evidence="1">
    <location>
        <begin position="427"/>
        <end position="441"/>
    </location>
</feature>
<dbReference type="Gene3D" id="1.10.260.40">
    <property type="entry name" value="lambda repressor-like DNA-binding domains"/>
    <property type="match status" value="1"/>
</dbReference>
<gene>
    <name evidence="3" type="ordered locus">SCATT_p09260</name>
</gene>
<keyword evidence="3" id="KW-0614">Plasmid</keyword>
<accession>G8XDH3</accession>
<dbReference type="PATRIC" id="fig|1003195.11.peg.784"/>
<reference evidence="4" key="1">
    <citation type="submission" date="2011-12" db="EMBL/GenBank/DDBJ databases">
        <title>Complete genome sequence of Streptomyces cattleya strain DSM 46488.</title>
        <authorList>
            <person name="Ou H.-Y."/>
            <person name="Li P."/>
            <person name="Zhao C."/>
            <person name="O'Hagan D."/>
            <person name="Deng Z."/>
        </authorList>
    </citation>
    <scope>NUCLEOTIDE SEQUENCE [LARGE SCALE GENOMIC DNA]</scope>
    <source>
        <strain evidence="4">ATCC 35852 / DSM 46488 / JCM 4925 / NBRC 14057 / NRRL 8057</strain>
        <plasmid evidence="4">Plasmid pSCATT</plasmid>
    </source>
</reference>
<dbReference type="Gene3D" id="1.25.40.10">
    <property type="entry name" value="Tetratricopeptide repeat domain"/>
    <property type="match status" value="1"/>
</dbReference>
<dbReference type="InterPro" id="IPR010982">
    <property type="entry name" value="Lambda_DNA-bd_dom_sf"/>
</dbReference>
<evidence type="ECO:0000313" key="3">
    <source>
        <dbReference type="EMBL" id="AEW99119.1"/>
    </source>
</evidence>
<dbReference type="GO" id="GO:0003677">
    <property type="term" value="F:DNA binding"/>
    <property type="evidence" value="ECO:0007669"/>
    <property type="project" value="InterPro"/>
</dbReference>
<organism evidence="3 4">
    <name type="scientific">Streptantibioticus cattleyicolor (strain ATCC 35852 / DSM 46488 / JCM 4925 / NBRC 14057 / NRRL 8057)</name>
    <name type="common">Streptomyces cattleya</name>
    <dbReference type="NCBI Taxonomy" id="1003195"/>
    <lineage>
        <taxon>Bacteria</taxon>
        <taxon>Bacillati</taxon>
        <taxon>Actinomycetota</taxon>
        <taxon>Actinomycetes</taxon>
        <taxon>Kitasatosporales</taxon>
        <taxon>Streptomycetaceae</taxon>
        <taxon>Streptantibioticus</taxon>
    </lineage>
</organism>
<sequence length="506" mass="55162">MPRAERQPENFTRSLPSAWCGAWQDRYVRLMEGNAILRRRMKKLGLTQDELADQMNSALADIAGRPGDFTARTIHNLMSGRTKRPIGRTRVALEKVFGCPVEDLGFRPHRNEEDSMRRRNFIARAAGTAVTAAGVAAPKRIGHADVARLEAKFAAIVADDHQYGGRVSIETRASALAGEALSLLQRGSASQKVRERLYACAASFTSSALWAAIDGRRFNDAQRYLDRVANLASMSGDSAIQFRIWSHAGTLYRHLGRPVDALTANDVARRLAITRRDPLFASLGLARQAAIHGLAGDAIAVQRSIDKARQAFSRAQPDADRPAWMTAFFDQAEIESLALTAHLSLGNFAQAEAHAHRGIALLRPHMRRSRAIATARLAHAQLGQGDLGPALATAMTVANGETSSHPRIASMLDEFGAKMRLAAPHSKTASCGSSTCATLERTTPDEDGGYRDPALPRRGAGLGHAHRHLRRGPGRSTARPALLRRAFRGASRPSRLRARMGSRRRL</sequence>
<dbReference type="CDD" id="cd00093">
    <property type="entry name" value="HTH_XRE"/>
    <property type="match status" value="1"/>
</dbReference>
<dbReference type="Proteomes" id="UP000007842">
    <property type="component" value="Plasmid pSCATT"/>
</dbReference>
<dbReference type="InterPro" id="IPR001387">
    <property type="entry name" value="Cro/C1-type_HTH"/>
</dbReference>
<feature type="domain" description="HTH cro/C1-type" evidence="2">
    <location>
        <begin position="37"/>
        <end position="104"/>
    </location>
</feature>
<dbReference type="SUPFAM" id="SSF48452">
    <property type="entry name" value="TPR-like"/>
    <property type="match status" value="1"/>
</dbReference>